<gene>
    <name evidence="1" type="ORF">pEaSNUABM33_00310</name>
</gene>
<keyword evidence="2" id="KW-1185">Reference proteome</keyword>
<accession>A0AAE7XMU2</accession>
<sequence>MKEKSKVNLHHIQTVTLRTLDDILQRKSEHDLPNTSFSVKQSHLFPDTEMTIKHASDMAIFLSSPSVCEKYGRWAIAPERNANNELVVVFVPVPAISNVVEL</sequence>
<dbReference type="EMBL" id="MZ443779">
    <property type="protein sequence ID" value="QZE58186.1"/>
    <property type="molecule type" value="Genomic_DNA"/>
</dbReference>
<dbReference type="Proteomes" id="UP000827805">
    <property type="component" value="Segment"/>
</dbReference>
<reference evidence="1 2" key="1">
    <citation type="submission" date="2021-06" db="EMBL/GenBank/DDBJ databases">
        <title>Complete genome sequence of Erwinia phage pEa_SNUABM_33.</title>
        <authorList>
            <person name="Kim S.G."/>
            <person name="Park S.C."/>
        </authorList>
    </citation>
    <scope>NUCLEOTIDE SEQUENCE [LARGE SCALE GENOMIC DNA]</scope>
</reference>
<protein>
    <submittedName>
        <fullName evidence="1">Uncharacterized protein</fullName>
    </submittedName>
</protein>
<evidence type="ECO:0000313" key="1">
    <source>
        <dbReference type="EMBL" id="QZE58186.1"/>
    </source>
</evidence>
<name>A0AAE7XMU2_9CAUD</name>
<proteinExistence type="predicted"/>
<evidence type="ECO:0000313" key="2">
    <source>
        <dbReference type="Proteomes" id="UP000827805"/>
    </source>
</evidence>
<organism evidence="1 2">
    <name type="scientific">Erwinia phage pEa_SNUABM_33</name>
    <dbReference type="NCBI Taxonomy" id="2869556"/>
    <lineage>
        <taxon>Viruses</taxon>
        <taxon>Duplodnaviria</taxon>
        <taxon>Heunggongvirae</taxon>
        <taxon>Uroviricota</taxon>
        <taxon>Caudoviricetes</taxon>
        <taxon>Alexandravirus</taxon>
        <taxon>Alexandravirus SNUABM33</taxon>
    </lineage>
</organism>